<protein>
    <submittedName>
        <fullName evidence="2">Glutathione S-transferase</fullName>
    </submittedName>
</protein>
<dbReference type="InterPro" id="IPR036249">
    <property type="entry name" value="Thioredoxin-like_sf"/>
</dbReference>
<dbReference type="Pfam" id="PF13409">
    <property type="entry name" value="GST_N_2"/>
    <property type="match status" value="1"/>
</dbReference>
<evidence type="ECO:0000313" key="3">
    <source>
        <dbReference type="Proteomes" id="UP000000593"/>
    </source>
</evidence>
<dbReference type="GO" id="GO:0006749">
    <property type="term" value="P:glutathione metabolic process"/>
    <property type="evidence" value="ECO:0007669"/>
    <property type="project" value="TreeGrafter"/>
</dbReference>
<gene>
    <name evidence="2" type="primary">SMC03882</name>
    <name evidence="2" type="ordered locus">PBPRB1103</name>
</gene>
<dbReference type="AlphaFoldDB" id="Q6LIA5"/>
<keyword evidence="3" id="KW-1185">Reference proteome</keyword>
<evidence type="ECO:0000313" key="2">
    <source>
        <dbReference type="EMBL" id="CAG22975.1"/>
    </source>
</evidence>
<dbReference type="EMBL" id="CR378678">
    <property type="protein sequence ID" value="CAG22975.1"/>
    <property type="molecule type" value="Genomic_DNA"/>
</dbReference>
<dbReference type="PANTHER" id="PTHR42673:SF4">
    <property type="entry name" value="MALEYLACETOACETATE ISOMERASE"/>
    <property type="match status" value="1"/>
</dbReference>
<dbReference type="Gene3D" id="1.20.1050.10">
    <property type="match status" value="1"/>
</dbReference>
<evidence type="ECO:0000259" key="1">
    <source>
        <dbReference type="PROSITE" id="PS50404"/>
    </source>
</evidence>
<name>Q6LIA5_PHOPR</name>
<dbReference type="Gene3D" id="3.40.30.10">
    <property type="entry name" value="Glutaredoxin"/>
    <property type="match status" value="1"/>
</dbReference>
<sequence length="242" mass="27294">MGILNLNDKGTFMKLIIGNKNYSSWSLRGWLMLAKSGLEFEVVQLPLFTQRFYDELAEISPALKVPVLIDQIQDSHIKSAQDAVIWDSLAICEYINEQYLSGSAWPQTIQNRAKARSIAAEMHSGFSALRNEMPMNCRAKRTLALSESALKDIARIDQIWSEQMSLNTNKTDGDGWLFGKWSIADCMFAPVVFRFVTYGVKVSPLAEQYMQHALASTEMQQWLADALTETDIVEEDEAGMPL</sequence>
<dbReference type="SFLD" id="SFLDS00019">
    <property type="entry name" value="Glutathione_Transferase_(cytos"/>
    <property type="match status" value="1"/>
</dbReference>
<reference evidence="3" key="1">
    <citation type="journal article" date="2005" name="Science">
        <title>Life at depth: Photobacterium profundum genome sequence and expression analysis.</title>
        <authorList>
            <person name="Vezzi A."/>
            <person name="Campanaro S."/>
            <person name="D'Angelo M."/>
            <person name="Simonato F."/>
            <person name="Vitulo N."/>
            <person name="Lauro F.M."/>
            <person name="Cestaro A."/>
            <person name="Malacrida G."/>
            <person name="Simionati B."/>
            <person name="Cannata N."/>
            <person name="Romualdi C."/>
            <person name="Bartlett D.H."/>
            <person name="Valle G."/>
        </authorList>
    </citation>
    <scope>NUCLEOTIDE SEQUENCE [LARGE SCALE GENOMIC DNA]</scope>
    <source>
        <strain evidence="3">ATCC BAA-1253 / SS9</strain>
    </source>
</reference>
<dbReference type="PROSITE" id="PS50404">
    <property type="entry name" value="GST_NTER"/>
    <property type="match status" value="1"/>
</dbReference>
<dbReference type="InterPro" id="IPR036282">
    <property type="entry name" value="Glutathione-S-Trfase_C_sf"/>
</dbReference>
<dbReference type="HOGENOM" id="CLU_070658_0_0_6"/>
<dbReference type="GO" id="GO:0006559">
    <property type="term" value="P:L-phenylalanine catabolic process"/>
    <property type="evidence" value="ECO:0007669"/>
    <property type="project" value="TreeGrafter"/>
</dbReference>
<accession>Q6LIA5</accession>
<dbReference type="GO" id="GO:0016034">
    <property type="term" value="F:maleylacetoacetate isomerase activity"/>
    <property type="evidence" value="ECO:0007669"/>
    <property type="project" value="TreeGrafter"/>
</dbReference>
<dbReference type="eggNOG" id="COG0625">
    <property type="taxonomic scope" value="Bacteria"/>
</dbReference>
<dbReference type="GO" id="GO:0004364">
    <property type="term" value="F:glutathione transferase activity"/>
    <property type="evidence" value="ECO:0007669"/>
    <property type="project" value="TreeGrafter"/>
</dbReference>
<dbReference type="CDD" id="cd03043">
    <property type="entry name" value="GST_N_1"/>
    <property type="match status" value="1"/>
</dbReference>
<dbReference type="Proteomes" id="UP000000593">
    <property type="component" value="Chromosome 2"/>
</dbReference>
<dbReference type="SUPFAM" id="SSF47616">
    <property type="entry name" value="GST C-terminal domain-like"/>
    <property type="match status" value="1"/>
</dbReference>
<dbReference type="InterPro" id="IPR040079">
    <property type="entry name" value="Glutathione_S-Trfase"/>
</dbReference>
<dbReference type="SUPFAM" id="SSF52833">
    <property type="entry name" value="Thioredoxin-like"/>
    <property type="match status" value="1"/>
</dbReference>
<dbReference type="STRING" id="298386.PBPRB1103"/>
<dbReference type="CDD" id="cd03194">
    <property type="entry name" value="GST_C_3"/>
    <property type="match status" value="1"/>
</dbReference>
<organism evidence="2 3">
    <name type="scientific">Photobacterium profundum (strain SS9)</name>
    <dbReference type="NCBI Taxonomy" id="298386"/>
    <lineage>
        <taxon>Bacteria</taxon>
        <taxon>Pseudomonadati</taxon>
        <taxon>Pseudomonadota</taxon>
        <taxon>Gammaproteobacteria</taxon>
        <taxon>Vibrionales</taxon>
        <taxon>Vibrionaceae</taxon>
        <taxon>Photobacterium</taxon>
    </lineage>
</organism>
<dbReference type="PANTHER" id="PTHR42673">
    <property type="entry name" value="MALEYLACETOACETATE ISOMERASE"/>
    <property type="match status" value="1"/>
</dbReference>
<proteinExistence type="predicted"/>
<dbReference type="InterPro" id="IPR004045">
    <property type="entry name" value="Glutathione_S-Trfase_N"/>
</dbReference>
<feature type="domain" description="GST N-terminal" evidence="1">
    <location>
        <begin position="13"/>
        <end position="103"/>
    </location>
</feature>
<dbReference type="KEGG" id="ppr:PBPRB1103"/>